<dbReference type="STRING" id="426128.SAMN05660297_00793"/>
<keyword evidence="2" id="KW-1185">Reference proteome</keyword>
<dbReference type="RefSeq" id="WP_170834670.1">
    <property type="nucleotide sequence ID" value="NZ_FOHU01000002.1"/>
</dbReference>
<dbReference type="InterPro" id="IPR023833">
    <property type="entry name" value="Signal_pept_SipW-depend-type"/>
</dbReference>
<accession>A0A1H9ZZL4</accession>
<dbReference type="EMBL" id="FOHU01000002">
    <property type="protein sequence ID" value="SES87096.1"/>
    <property type="molecule type" value="Genomic_DNA"/>
</dbReference>
<protein>
    <submittedName>
        <fullName evidence="1">SipW-cognate class signal peptide</fullName>
    </submittedName>
</protein>
<name>A0A1H9ZZL4_9FIRM</name>
<sequence>MKKTRFIAVILIVAVMVIGAGYAYWTQDLKITGTVNTGELKVVFANYSDNTIPNDAGYMSVETSVNNDQDVLTFKINDLYPGTGGNMAFIIKNEGTVPAKITGVEAIISDEDRALANNLRYGIHRIKYYRPFKSEPWVQFDLSNVGDFDNFENWLEYRLMNIPPLYQNILGEQLVLEPGGWLEIIAAESGYNIKMPSSVTDNDLQGKTIEFDLLLKFEQNY</sequence>
<dbReference type="NCBIfam" id="TIGR04088">
    <property type="entry name" value="cognate_SipW"/>
    <property type="match status" value="1"/>
</dbReference>
<reference evidence="1 2" key="1">
    <citation type="submission" date="2016-10" db="EMBL/GenBank/DDBJ databases">
        <authorList>
            <person name="de Groot N.N."/>
        </authorList>
    </citation>
    <scope>NUCLEOTIDE SEQUENCE [LARGE SCALE GENOMIC DNA]</scope>
    <source>
        <strain evidence="1 2">DSM 18979</strain>
    </source>
</reference>
<evidence type="ECO:0000313" key="2">
    <source>
        <dbReference type="Proteomes" id="UP000199568"/>
    </source>
</evidence>
<gene>
    <name evidence="1" type="ORF">SAMN05660297_00793</name>
</gene>
<dbReference type="Proteomes" id="UP000199568">
    <property type="component" value="Unassembled WGS sequence"/>
</dbReference>
<proteinExistence type="predicted"/>
<organism evidence="1 2">
    <name type="scientific">Natronincola peptidivorans</name>
    <dbReference type="NCBI Taxonomy" id="426128"/>
    <lineage>
        <taxon>Bacteria</taxon>
        <taxon>Bacillati</taxon>
        <taxon>Bacillota</taxon>
        <taxon>Clostridia</taxon>
        <taxon>Peptostreptococcales</taxon>
        <taxon>Natronincolaceae</taxon>
        <taxon>Natronincola</taxon>
    </lineage>
</organism>
<dbReference type="AlphaFoldDB" id="A0A1H9ZZL4"/>
<evidence type="ECO:0000313" key="1">
    <source>
        <dbReference type="EMBL" id="SES87096.1"/>
    </source>
</evidence>